<dbReference type="InterPro" id="IPR037026">
    <property type="entry name" value="Vgr_OB-fold_dom_sf"/>
</dbReference>
<evidence type="ECO:0000259" key="5">
    <source>
        <dbReference type="Pfam" id="PF04717"/>
    </source>
</evidence>
<protein>
    <submittedName>
        <fullName evidence="7">Uncharacterized protein</fullName>
    </submittedName>
</protein>
<evidence type="ECO:0000256" key="4">
    <source>
        <dbReference type="SAM" id="MobiDB-lite"/>
    </source>
</evidence>
<feature type="domain" description="Gp5/Type VI secretion system Vgr protein OB-fold" evidence="5">
    <location>
        <begin position="443"/>
        <end position="511"/>
    </location>
</feature>
<dbReference type="PANTHER" id="PTHR32305:SF15">
    <property type="entry name" value="PROTEIN RHSA-RELATED"/>
    <property type="match status" value="1"/>
</dbReference>
<proteinExistence type="inferred from homology"/>
<evidence type="ECO:0000256" key="3">
    <source>
        <dbReference type="ARBA" id="ARBA00022525"/>
    </source>
</evidence>
<dbReference type="GO" id="GO:0005576">
    <property type="term" value="C:extracellular region"/>
    <property type="evidence" value="ECO:0007669"/>
    <property type="project" value="UniProtKB-SubCell"/>
</dbReference>
<dbReference type="AlphaFoldDB" id="A0A150P3X4"/>
<dbReference type="SUPFAM" id="SSF69255">
    <property type="entry name" value="gp5 N-terminal domain-like"/>
    <property type="match status" value="1"/>
</dbReference>
<dbReference type="EMBL" id="JELX01004104">
    <property type="protein sequence ID" value="KYF50365.1"/>
    <property type="molecule type" value="Genomic_DNA"/>
</dbReference>
<organism evidence="7 8">
    <name type="scientific">Sorangium cellulosum</name>
    <name type="common">Polyangium cellulosum</name>
    <dbReference type="NCBI Taxonomy" id="56"/>
    <lineage>
        <taxon>Bacteria</taxon>
        <taxon>Pseudomonadati</taxon>
        <taxon>Myxococcota</taxon>
        <taxon>Polyangia</taxon>
        <taxon>Polyangiales</taxon>
        <taxon>Polyangiaceae</taxon>
        <taxon>Sorangium</taxon>
    </lineage>
</organism>
<comment type="caution">
    <text evidence="7">The sequence shown here is derived from an EMBL/GenBank/DDBJ whole genome shotgun (WGS) entry which is preliminary data.</text>
</comment>
<dbReference type="Proteomes" id="UP000075604">
    <property type="component" value="Unassembled WGS sequence"/>
</dbReference>
<dbReference type="InterPro" id="IPR050708">
    <property type="entry name" value="T6SS_VgrG/RHS"/>
</dbReference>
<keyword evidence="3" id="KW-0964">Secreted</keyword>
<dbReference type="InterPro" id="IPR006533">
    <property type="entry name" value="T6SS_Vgr_RhsGE"/>
</dbReference>
<feature type="region of interest" description="Disordered" evidence="4">
    <location>
        <begin position="315"/>
        <end position="337"/>
    </location>
</feature>
<reference evidence="7 8" key="1">
    <citation type="submission" date="2014-02" db="EMBL/GenBank/DDBJ databases">
        <title>The small core and large imbalanced accessory genome model reveals a collaborative survival strategy of Sorangium cellulosum strains in nature.</title>
        <authorList>
            <person name="Han K."/>
            <person name="Peng R."/>
            <person name="Blom J."/>
            <person name="Li Y.-Z."/>
        </authorList>
    </citation>
    <scope>NUCLEOTIDE SEQUENCE [LARGE SCALE GENOMIC DNA]</scope>
    <source>
        <strain evidence="7 8">So0157-18</strain>
    </source>
</reference>
<dbReference type="Gene3D" id="2.40.50.230">
    <property type="entry name" value="Gp5 N-terminal domain"/>
    <property type="match status" value="1"/>
</dbReference>
<feature type="region of interest" description="Disordered" evidence="4">
    <location>
        <begin position="1"/>
        <end position="38"/>
    </location>
</feature>
<evidence type="ECO:0000256" key="2">
    <source>
        <dbReference type="ARBA" id="ARBA00005558"/>
    </source>
</evidence>
<dbReference type="NCBIfam" id="TIGR03361">
    <property type="entry name" value="VI_Rhs_Vgr"/>
    <property type="match status" value="1"/>
</dbReference>
<dbReference type="SUPFAM" id="SSF69349">
    <property type="entry name" value="Phage fibre proteins"/>
    <property type="match status" value="1"/>
</dbReference>
<evidence type="ECO:0000313" key="7">
    <source>
        <dbReference type="EMBL" id="KYF50365.1"/>
    </source>
</evidence>
<name>A0A150P3X4_SORCE</name>
<gene>
    <name evidence="7" type="ORF">BE04_33395</name>
</gene>
<comment type="similarity">
    <text evidence="2">Belongs to the VgrG protein family.</text>
</comment>
<dbReference type="Gene3D" id="4.10.220.110">
    <property type="match status" value="1"/>
</dbReference>
<evidence type="ECO:0000259" key="6">
    <source>
        <dbReference type="Pfam" id="PF22178"/>
    </source>
</evidence>
<accession>A0A150P3X4</accession>
<dbReference type="InterPro" id="IPR017847">
    <property type="entry name" value="T6SS_RhsGE_Vgr_subset"/>
</dbReference>
<evidence type="ECO:0000313" key="8">
    <source>
        <dbReference type="Proteomes" id="UP000075604"/>
    </source>
</evidence>
<dbReference type="PANTHER" id="PTHR32305">
    <property type="match status" value="1"/>
</dbReference>
<feature type="domain" description="Gp5/Type VI secretion system Vgr C-terminal trimerisation" evidence="6">
    <location>
        <begin position="528"/>
        <end position="633"/>
    </location>
</feature>
<evidence type="ECO:0000256" key="1">
    <source>
        <dbReference type="ARBA" id="ARBA00004613"/>
    </source>
</evidence>
<dbReference type="Pfam" id="PF04717">
    <property type="entry name" value="Phage_base_V"/>
    <property type="match status" value="1"/>
</dbReference>
<dbReference type="InterPro" id="IPR006531">
    <property type="entry name" value="Gp5/Vgr_OB"/>
</dbReference>
<dbReference type="NCBIfam" id="TIGR01646">
    <property type="entry name" value="vgr_GE"/>
    <property type="match status" value="1"/>
</dbReference>
<dbReference type="Pfam" id="PF05954">
    <property type="entry name" value="Phage_GPD"/>
    <property type="match status" value="1"/>
</dbReference>
<sequence length="765" mass="81757">MDAREQTERAGAQEGARMTFVKSHGEDPSQATAGGSVKGVGKAAGAAASRVGGKNLEVEVASGDALDVRNFSVQERLSSLFEVNLVAVSDNASIDFDAVVGQPARFTLRAGAHDRSWSGLCNHLEQVRVEPGGLSTYQLTLVPTMWLLTQRKNYRMFQHVSEPDIALKVLKEWGIEPEVRIDGGAYKKRKYRVQYAESDFAFVSRMLEDAGITYAFEQSGDETKLVLSDAPHANVKRGAPLMFLDDASLLRSHGISFVTDVRMGKRVRPGKYTLRDHDYRRPPGYKLVGSASGGQGLEAKLERYQYTPGAFLFGTDQGDATPSADDKGKARTDEKEAASLAQRRLDAKRGSAKVCTFETNAHDLAPGSVVSIAGHPHEALAESRTLLVVESSMSGTHHGEWSHRCKARGTDIPFRPELVTPKPKVSGVESATVVGPSGEEIHTDEFGRVRVHFHWDRESQMDDSSSCWIHVSQSWGGAGYGGVTLPRVGQEVLVDFLSGDPDRPVIVGRVYTNLQKVPYKLPDNKTQSGWRSNSTGGTGGYNEIMFEDAAGRELVNVQAQKDLNKLVKNNETETTGVDRTRTVGHDEAITVGNDQTIAVANNQTITVGKDRAAAIGVQDSTLVGKKHTVTIEQPAEPPPKIPPTGTVMTDQFISQTTGRSTLTMKGPDVSLTAEGSVSISAGANISMSAGANIQITAGSTIQTSAGVTIANAAGVTITTTAGAVVEVKAGQRATVDAAAVEVNGDTVLIAASGVVDIDGEYIDLN</sequence>
<feature type="compositionally biased region" description="Basic and acidic residues" evidence="4">
    <location>
        <begin position="324"/>
        <end position="337"/>
    </location>
</feature>
<dbReference type="Gene3D" id="3.55.50.10">
    <property type="entry name" value="Baseplate protein-like domains"/>
    <property type="match status" value="1"/>
</dbReference>
<dbReference type="SUPFAM" id="SSF69279">
    <property type="entry name" value="Phage tail proteins"/>
    <property type="match status" value="2"/>
</dbReference>
<comment type="subcellular location">
    <subcellularLocation>
        <location evidence="1">Secreted</location>
    </subcellularLocation>
</comment>
<dbReference type="Gene3D" id="2.30.110.50">
    <property type="match status" value="1"/>
</dbReference>
<dbReference type="Pfam" id="PF22178">
    <property type="entry name" value="Gp5_trimer_C"/>
    <property type="match status" value="1"/>
</dbReference>
<dbReference type="InterPro" id="IPR054030">
    <property type="entry name" value="Gp5_Vgr_C"/>
</dbReference>